<reference evidence="6 7" key="1">
    <citation type="submission" date="2019-05" db="EMBL/GenBank/DDBJ databases">
        <title>Genome sequence of Klebsiella sp strain TOUT106.</title>
        <authorList>
            <person name="Rahi P."/>
            <person name="Chaudhari D."/>
        </authorList>
    </citation>
    <scope>NUCLEOTIDE SEQUENCE [LARGE SCALE GENOMIC DNA]</scope>
    <source>
        <strain evidence="6 7">TOUT106</strain>
    </source>
</reference>
<dbReference type="Pfam" id="PF03466">
    <property type="entry name" value="LysR_substrate"/>
    <property type="match status" value="1"/>
</dbReference>
<dbReference type="InterPro" id="IPR036390">
    <property type="entry name" value="WH_DNA-bd_sf"/>
</dbReference>
<keyword evidence="2" id="KW-0805">Transcription regulation</keyword>
<keyword evidence="7" id="KW-1185">Reference proteome</keyword>
<evidence type="ECO:0000256" key="2">
    <source>
        <dbReference type="ARBA" id="ARBA00023015"/>
    </source>
</evidence>
<dbReference type="GO" id="GO:0003700">
    <property type="term" value="F:DNA-binding transcription factor activity"/>
    <property type="evidence" value="ECO:0007669"/>
    <property type="project" value="InterPro"/>
</dbReference>
<proteinExistence type="inferred from homology"/>
<evidence type="ECO:0000256" key="1">
    <source>
        <dbReference type="ARBA" id="ARBA00009437"/>
    </source>
</evidence>
<comment type="similarity">
    <text evidence="1">Belongs to the LysR transcriptional regulatory family.</text>
</comment>
<dbReference type="PROSITE" id="PS50931">
    <property type="entry name" value="HTH_LYSR"/>
    <property type="match status" value="1"/>
</dbReference>
<dbReference type="PRINTS" id="PR00039">
    <property type="entry name" value="HTHLYSR"/>
</dbReference>
<dbReference type="SUPFAM" id="SSF53850">
    <property type="entry name" value="Periplasmic binding protein-like II"/>
    <property type="match status" value="1"/>
</dbReference>
<evidence type="ECO:0000256" key="3">
    <source>
        <dbReference type="ARBA" id="ARBA00023125"/>
    </source>
</evidence>
<evidence type="ECO:0000313" key="7">
    <source>
        <dbReference type="Proteomes" id="UP000307430"/>
    </source>
</evidence>
<protein>
    <submittedName>
        <fullName evidence="6">LysR family transcriptional regulator</fullName>
    </submittedName>
</protein>
<dbReference type="InterPro" id="IPR000847">
    <property type="entry name" value="LysR_HTH_N"/>
</dbReference>
<dbReference type="RefSeq" id="WP_138362328.1">
    <property type="nucleotide sequence ID" value="NZ_VCHQ01000026.1"/>
</dbReference>
<accession>A0A5R9LEG3</accession>
<dbReference type="InterPro" id="IPR005119">
    <property type="entry name" value="LysR_subst-bd"/>
</dbReference>
<evidence type="ECO:0000313" key="6">
    <source>
        <dbReference type="EMBL" id="TLV11662.1"/>
    </source>
</evidence>
<evidence type="ECO:0000256" key="4">
    <source>
        <dbReference type="ARBA" id="ARBA00023163"/>
    </source>
</evidence>
<dbReference type="Gene3D" id="3.40.190.10">
    <property type="entry name" value="Periplasmic binding protein-like II"/>
    <property type="match status" value="2"/>
</dbReference>
<dbReference type="SUPFAM" id="SSF46785">
    <property type="entry name" value="Winged helix' DNA-binding domain"/>
    <property type="match status" value="1"/>
</dbReference>
<organism evidence="6 7">
    <name type="scientific">Klebsiella indica</name>
    <dbReference type="NCBI Taxonomy" id="2582917"/>
    <lineage>
        <taxon>Bacteria</taxon>
        <taxon>Pseudomonadati</taxon>
        <taxon>Pseudomonadota</taxon>
        <taxon>Gammaproteobacteria</taxon>
        <taxon>Enterobacterales</taxon>
        <taxon>Enterobacteriaceae</taxon>
        <taxon>Klebsiella/Raoultella group</taxon>
        <taxon>Klebsiella</taxon>
    </lineage>
</organism>
<name>A0A5R9LEG3_9ENTR</name>
<dbReference type="GO" id="GO:0043565">
    <property type="term" value="F:sequence-specific DNA binding"/>
    <property type="evidence" value="ECO:0007669"/>
    <property type="project" value="TreeGrafter"/>
</dbReference>
<dbReference type="Pfam" id="PF00126">
    <property type="entry name" value="HTH_1"/>
    <property type="match status" value="1"/>
</dbReference>
<dbReference type="Proteomes" id="UP000307430">
    <property type="component" value="Unassembled WGS sequence"/>
</dbReference>
<evidence type="ECO:0000259" key="5">
    <source>
        <dbReference type="PROSITE" id="PS50931"/>
    </source>
</evidence>
<dbReference type="InterPro" id="IPR036388">
    <property type="entry name" value="WH-like_DNA-bd_sf"/>
</dbReference>
<sequence>MMLPPLNAARAFEATARLLSISKAGEELCVTHAAVSGQIKKLESWLGRRLFERSGRGVVLTPAGQQYYQSIQQALSIISVASQSLRIRKDRNAISVACIPSIATRWLIPALPEFTELHPQITIEVAYSRAHEAFDPEKHDVLITHKNSNAEGIASHKLFSRINKPVASPRYLETSRCDARLNNAMLLHDEVISAWEEWFIRAGYRPENLTHGPVYQDFNLLATAVIAGHGVALCPTEVFRRELASGDLVILSDISTLDDEGYYLLSDQECNHSTLAFCQWFAGVCSNVKAPRS</sequence>
<dbReference type="EMBL" id="VCHQ01000026">
    <property type="protein sequence ID" value="TLV11662.1"/>
    <property type="molecule type" value="Genomic_DNA"/>
</dbReference>
<feature type="domain" description="HTH lysR-type" evidence="5">
    <location>
        <begin position="4"/>
        <end position="61"/>
    </location>
</feature>
<dbReference type="AlphaFoldDB" id="A0A5R9LEG3"/>
<dbReference type="FunFam" id="1.10.10.10:FF:000038">
    <property type="entry name" value="Glycine cleavage system transcriptional activator"/>
    <property type="match status" value="1"/>
</dbReference>
<keyword evidence="3" id="KW-0238">DNA-binding</keyword>
<dbReference type="InterPro" id="IPR058163">
    <property type="entry name" value="LysR-type_TF_proteobact-type"/>
</dbReference>
<keyword evidence="4" id="KW-0804">Transcription</keyword>
<dbReference type="GO" id="GO:0006351">
    <property type="term" value="P:DNA-templated transcription"/>
    <property type="evidence" value="ECO:0007669"/>
    <property type="project" value="TreeGrafter"/>
</dbReference>
<comment type="caution">
    <text evidence="6">The sequence shown here is derived from an EMBL/GenBank/DDBJ whole genome shotgun (WGS) entry which is preliminary data.</text>
</comment>
<dbReference type="Gene3D" id="1.10.10.10">
    <property type="entry name" value="Winged helix-like DNA-binding domain superfamily/Winged helix DNA-binding domain"/>
    <property type="match status" value="1"/>
</dbReference>
<dbReference type="PANTHER" id="PTHR30537">
    <property type="entry name" value="HTH-TYPE TRANSCRIPTIONAL REGULATOR"/>
    <property type="match status" value="1"/>
</dbReference>
<gene>
    <name evidence="6" type="ORF">FE839_18990</name>
</gene>
<dbReference type="PANTHER" id="PTHR30537:SF74">
    <property type="entry name" value="HTH-TYPE TRANSCRIPTIONAL REGULATOR TRPI"/>
    <property type="match status" value="1"/>
</dbReference>